<dbReference type="EMBL" id="JACHNB010000001">
    <property type="protein sequence ID" value="MBB4737573.1"/>
    <property type="molecule type" value="Genomic_DNA"/>
</dbReference>
<dbReference type="SUPFAM" id="SSF52949">
    <property type="entry name" value="Macro domain-like"/>
    <property type="match status" value="1"/>
</dbReference>
<sequence length="463" mass="48544">MFAIGLTEEFDDTVTWVIPAGQVPDGELGAEISALPAPAVAGEITVLPRPLRRPARVLLAGIGDGGWRAAGAGIVRALADDEHAQVVLPSGLPEAAVRELAEGLWLGGYRYREAPKPPRSGRVDLVASDISSYVGVVDEARAVARATWLARDLTNTPPSTKNPEWFADQVVSLAADRPGLTATVLAGADLERFGGLLAVGGGSVSPPRFVELSWTPAGPVPHVVLVGKGITFDTGGISIKPREAMRLMKKDMGGAAAVLGATLAAAELDLPVRVTALLPLAENAIGAAAFRPGDVIRHYDGTTSETTNSDAEGRLVLADALGYATERLTPDMIVVLATLTGANAVALGKRTAALYSPDDALAAALETAGTAAGERMWRLPLPADYVEYLRSDIADRHSSPTQVHSVVAALYLREFMGEVTSWAHLDMSAPSWAEDHDLELTKGATGWGARTLIRYLSALHGGQ</sequence>
<dbReference type="Gene3D" id="3.40.220.10">
    <property type="entry name" value="Leucine Aminopeptidase, subunit E, domain 1"/>
    <property type="match status" value="1"/>
</dbReference>
<evidence type="ECO:0000256" key="8">
    <source>
        <dbReference type="ARBA" id="ARBA00050061"/>
    </source>
</evidence>
<evidence type="ECO:0000313" key="10">
    <source>
        <dbReference type="EMBL" id="MBB4737573.1"/>
    </source>
</evidence>
<evidence type="ECO:0000256" key="7">
    <source>
        <dbReference type="ARBA" id="ARBA00050021"/>
    </source>
</evidence>
<dbReference type="PANTHER" id="PTHR11963:SF20">
    <property type="entry name" value="PEPTIDASE B"/>
    <property type="match status" value="1"/>
</dbReference>
<accession>A0A7W7GSQ4</accession>
<dbReference type="Pfam" id="PF00883">
    <property type="entry name" value="Peptidase_M17"/>
    <property type="match status" value="1"/>
</dbReference>
<dbReference type="SUPFAM" id="SSF53187">
    <property type="entry name" value="Zn-dependent exopeptidases"/>
    <property type="match status" value="1"/>
</dbReference>
<protein>
    <recommendedName>
        <fullName evidence="7">Probable cytosol aminopeptidase</fullName>
    </recommendedName>
    <alternativeName>
        <fullName evidence="8">Leucine aminopeptidase</fullName>
    </alternativeName>
    <alternativeName>
        <fullName evidence="5">Leucyl aminopeptidase</fullName>
    </alternativeName>
</protein>
<evidence type="ECO:0000256" key="4">
    <source>
        <dbReference type="ARBA" id="ARBA00022801"/>
    </source>
</evidence>
<dbReference type="PRINTS" id="PR00481">
    <property type="entry name" value="LAMNOPPTDASE"/>
</dbReference>
<dbReference type="InterPro" id="IPR011356">
    <property type="entry name" value="Leucine_aapep/pepB"/>
</dbReference>
<proteinExistence type="inferred from homology"/>
<evidence type="ECO:0000256" key="2">
    <source>
        <dbReference type="ARBA" id="ARBA00022438"/>
    </source>
</evidence>
<dbReference type="PROSITE" id="PS00631">
    <property type="entry name" value="CYTOSOL_AP"/>
    <property type="match status" value="1"/>
</dbReference>
<comment type="similarity">
    <text evidence="1">Belongs to the peptidase M17 family.</text>
</comment>
<evidence type="ECO:0000256" key="3">
    <source>
        <dbReference type="ARBA" id="ARBA00022670"/>
    </source>
</evidence>
<evidence type="ECO:0000259" key="9">
    <source>
        <dbReference type="PROSITE" id="PS00631"/>
    </source>
</evidence>
<name>A0A7W7GSQ4_9ACTN</name>
<comment type="caution">
    <text evidence="10">The sequence shown here is derived from an EMBL/GenBank/DDBJ whole genome shotgun (WGS) entry which is preliminary data.</text>
</comment>
<dbReference type="Proteomes" id="UP000546162">
    <property type="component" value="Unassembled WGS sequence"/>
</dbReference>
<comment type="function">
    <text evidence="6">Presumably involved in the processing and regular turnover of intracellular proteins. Catalyzes the removal of unsubstituted N-terminal amino acids from various peptides.</text>
</comment>
<feature type="domain" description="Cytosol aminopeptidase" evidence="9">
    <location>
        <begin position="308"/>
        <end position="315"/>
    </location>
</feature>
<evidence type="ECO:0000256" key="6">
    <source>
        <dbReference type="ARBA" id="ARBA00049972"/>
    </source>
</evidence>
<dbReference type="GO" id="GO:0006508">
    <property type="term" value="P:proteolysis"/>
    <property type="evidence" value="ECO:0007669"/>
    <property type="project" value="UniProtKB-KW"/>
</dbReference>
<dbReference type="RefSeq" id="WP_185037970.1">
    <property type="nucleotide sequence ID" value="NZ_BAABFG010000005.1"/>
</dbReference>
<keyword evidence="2 10" id="KW-0031">Aminopeptidase</keyword>
<keyword evidence="4 10" id="KW-0378">Hydrolase</keyword>
<evidence type="ECO:0000313" key="11">
    <source>
        <dbReference type="Proteomes" id="UP000546162"/>
    </source>
</evidence>
<dbReference type="AlphaFoldDB" id="A0A7W7GSQ4"/>
<dbReference type="InterPro" id="IPR000819">
    <property type="entry name" value="Peptidase_M17_C"/>
</dbReference>
<dbReference type="PANTHER" id="PTHR11963">
    <property type="entry name" value="LEUCINE AMINOPEPTIDASE-RELATED"/>
    <property type="match status" value="1"/>
</dbReference>
<organism evidence="10 11">
    <name type="scientific">Actinoplanes octamycinicus</name>
    <dbReference type="NCBI Taxonomy" id="135948"/>
    <lineage>
        <taxon>Bacteria</taxon>
        <taxon>Bacillati</taxon>
        <taxon>Actinomycetota</taxon>
        <taxon>Actinomycetes</taxon>
        <taxon>Micromonosporales</taxon>
        <taxon>Micromonosporaceae</taxon>
        <taxon>Actinoplanes</taxon>
    </lineage>
</organism>
<reference evidence="10 11" key="1">
    <citation type="submission" date="2020-08" db="EMBL/GenBank/DDBJ databases">
        <title>Sequencing the genomes of 1000 actinobacteria strains.</title>
        <authorList>
            <person name="Klenk H.-P."/>
        </authorList>
    </citation>
    <scope>NUCLEOTIDE SEQUENCE [LARGE SCALE GENOMIC DNA]</scope>
    <source>
        <strain evidence="10 11">DSM 45809</strain>
    </source>
</reference>
<dbReference type="InterPro" id="IPR043472">
    <property type="entry name" value="Macro_dom-like"/>
</dbReference>
<keyword evidence="3" id="KW-0645">Protease</keyword>
<evidence type="ECO:0000256" key="5">
    <source>
        <dbReference type="ARBA" id="ARBA00033172"/>
    </source>
</evidence>
<keyword evidence="11" id="KW-1185">Reference proteome</keyword>
<dbReference type="GO" id="GO:0030145">
    <property type="term" value="F:manganese ion binding"/>
    <property type="evidence" value="ECO:0007669"/>
    <property type="project" value="InterPro"/>
</dbReference>
<dbReference type="CDD" id="cd00433">
    <property type="entry name" value="Peptidase_M17"/>
    <property type="match status" value="1"/>
</dbReference>
<gene>
    <name evidence="10" type="ORF">BJY16_001032</name>
</gene>
<dbReference type="GO" id="GO:0070006">
    <property type="term" value="F:metalloaminopeptidase activity"/>
    <property type="evidence" value="ECO:0007669"/>
    <property type="project" value="InterPro"/>
</dbReference>
<dbReference type="GO" id="GO:0005737">
    <property type="term" value="C:cytoplasm"/>
    <property type="evidence" value="ECO:0007669"/>
    <property type="project" value="InterPro"/>
</dbReference>
<dbReference type="Gene3D" id="3.40.630.10">
    <property type="entry name" value="Zn peptidases"/>
    <property type="match status" value="1"/>
</dbReference>
<evidence type="ECO:0000256" key="1">
    <source>
        <dbReference type="ARBA" id="ARBA00009528"/>
    </source>
</evidence>